<reference evidence="1 2" key="1">
    <citation type="journal article" date="2021" name="Hortic Res">
        <title>High-quality reference genome and annotation aids understanding of berry development for evergreen blueberry (Vaccinium darrowii).</title>
        <authorList>
            <person name="Yu J."/>
            <person name="Hulse-Kemp A.M."/>
            <person name="Babiker E."/>
            <person name="Staton M."/>
        </authorList>
    </citation>
    <scope>NUCLEOTIDE SEQUENCE [LARGE SCALE GENOMIC DNA]</scope>
    <source>
        <strain evidence="2">cv. NJ 8807/NJ 8810</strain>
        <tissue evidence="1">Young leaf</tissue>
    </source>
</reference>
<sequence length="321" mass="35784">MEKDNERIFSANFKHFFLLIMVMLMMMKVMVHGISHGYPMDQADRLMAFWDYSPSQGLEVDDHNLNMVSNSLSGGDDVYFDHVGKMEDDVIQGGLPGQPSGSNLRQYAGYVNVDESTGRSLFYYFVEASLNPSSKPLVLWLNGGPGCSSLGVGAMVDIGPFGVNRDGKTLYTREHAWTQGNYVHTYLNLPQVQEALHANRTKLPYTWEACSVVLTAWEDRPSTMFPIYRRLIVSGGLQILLYSGDVDAVVPVSSIRYSIVALNRTVIKHWHPWLDDAGELAGYKVIYDGLTFATVRGADHQAPQSESVRALALFKNFLAGN</sequence>
<organism evidence="1 2">
    <name type="scientific">Vaccinium darrowii</name>
    <dbReference type="NCBI Taxonomy" id="229202"/>
    <lineage>
        <taxon>Eukaryota</taxon>
        <taxon>Viridiplantae</taxon>
        <taxon>Streptophyta</taxon>
        <taxon>Embryophyta</taxon>
        <taxon>Tracheophyta</taxon>
        <taxon>Spermatophyta</taxon>
        <taxon>Magnoliopsida</taxon>
        <taxon>eudicotyledons</taxon>
        <taxon>Gunneridae</taxon>
        <taxon>Pentapetalae</taxon>
        <taxon>asterids</taxon>
        <taxon>Ericales</taxon>
        <taxon>Ericaceae</taxon>
        <taxon>Vaccinioideae</taxon>
        <taxon>Vaccinieae</taxon>
        <taxon>Vaccinium</taxon>
    </lineage>
</organism>
<protein>
    <submittedName>
        <fullName evidence="1">Uncharacterized protein</fullName>
    </submittedName>
</protein>
<accession>A0ACB7ZI11</accession>
<comment type="caution">
    <text evidence="1">The sequence shown here is derived from an EMBL/GenBank/DDBJ whole genome shotgun (WGS) entry which is preliminary data.</text>
</comment>
<dbReference type="Proteomes" id="UP000828048">
    <property type="component" value="Chromosome 9"/>
</dbReference>
<keyword evidence="2" id="KW-1185">Reference proteome</keyword>
<name>A0ACB7ZI11_9ERIC</name>
<evidence type="ECO:0000313" key="2">
    <source>
        <dbReference type="Proteomes" id="UP000828048"/>
    </source>
</evidence>
<proteinExistence type="predicted"/>
<dbReference type="EMBL" id="CM037159">
    <property type="protein sequence ID" value="KAH7865573.1"/>
    <property type="molecule type" value="Genomic_DNA"/>
</dbReference>
<gene>
    <name evidence="1" type="ORF">Vadar_008455</name>
</gene>
<evidence type="ECO:0000313" key="1">
    <source>
        <dbReference type="EMBL" id="KAH7865573.1"/>
    </source>
</evidence>